<keyword evidence="2" id="KW-1185">Reference proteome</keyword>
<name>A0A0L0GX85_9ENTR</name>
<dbReference type="AlphaFoldDB" id="A0A0L0GX85"/>
<evidence type="ECO:0008006" key="3">
    <source>
        <dbReference type="Google" id="ProtNLM"/>
    </source>
</evidence>
<evidence type="ECO:0000313" key="1">
    <source>
        <dbReference type="EMBL" id="KNC93068.1"/>
    </source>
</evidence>
<dbReference type="RefSeq" id="WP_049857233.1">
    <property type="nucleotide sequence ID" value="NZ_JNGI01000064.1"/>
</dbReference>
<comment type="caution">
    <text evidence="1">The sequence shown here is derived from an EMBL/GenBank/DDBJ whole genome shotgun (WGS) entry which is preliminary data.</text>
</comment>
<organism evidence="1 2">
    <name type="scientific">Trabulsiella odontotermitis</name>
    <dbReference type="NCBI Taxonomy" id="379893"/>
    <lineage>
        <taxon>Bacteria</taxon>
        <taxon>Pseudomonadati</taxon>
        <taxon>Pseudomonadota</taxon>
        <taxon>Gammaproteobacteria</taxon>
        <taxon>Enterobacterales</taxon>
        <taxon>Enterobacteriaceae</taxon>
        <taxon>Trabulsiella</taxon>
    </lineage>
</organism>
<reference evidence="1 2" key="1">
    <citation type="journal article" date="2015" name="Appl. Environ. Microbiol.">
        <title>The Enterobacterium Trabulsiella odontotermitis Presents Novel Adaptations Related to Its Association with Fungus-Growing Termites.</title>
        <authorList>
            <person name="Sapountzis P."/>
            <person name="Gruntjes T."/>
            <person name="Otani S."/>
            <person name="Estevez J."/>
            <person name="da Costa R.R."/>
            <person name="Plunkett G.3rd."/>
            <person name="Perna N.T."/>
            <person name="Poulsen M."/>
        </authorList>
    </citation>
    <scope>NUCLEOTIDE SEQUENCE [LARGE SCALE GENOMIC DNA]</scope>
    <source>
        <strain evidence="1 2">12</strain>
    </source>
</reference>
<dbReference type="Proteomes" id="UP000037393">
    <property type="component" value="Unassembled WGS sequence"/>
</dbReference>
<proteinExistence type="predicted"/>
<sequence>MHANWINRLRFMKKHLLMFLLAFGWLFIQSQIALAAHRCDIDMQGDIAAIQHQDHQMAKGDMQQVNPQGSLCEKHCIPDSSPKMPDHPVHAALPATLELVAVEQPCQTISDAAWSLTPPASGPPATLRFCRFRE</sequence>
<dbReference type="OrthoDB" id="6470311at2"/>
<dbReference type="EMBL" id="JNGI01000064">
    <property type="protein sequence ID" value="KNC93068.1"/>
    <property type="molecule type" value="Genomic_DNA"/>
</dbReference>
<accession>A0A0L0GX85</accession>
<protein>
    <recommendedName>
        <fullName evidence="3">DUF2946 domain-containing protein</fullName>
    </recommendedName>
</protein>
<dbReference type="PATRIC" id="fig|379893.4.peg.4295"/>
<gene>
    <name evidence="1" type="ORF">GM31_21170</name>
</gene>
<evidence type="ECO:0000313" key="2">
    <source>
        <dbReference type="Proteomes" id="UP000037393"/>
    </source>
</evidence>